<sequence length="1095" mass="123292">MIRIYRRGEVFFFCRPDLVRGVPDEKGSNFEGGGGKTESLATLPRAVAPSFFNFTSISEILNILNQPMLLPCDHILCSSCNGISTNDGYNCPDCRLPYERKDLRPATHIEKFLTIYKNMSSAISSLQQSSSFDIFDLDVPTPVSCNNNPEKKRAHFTGADSFVDQVQLSPSIDNFRDSDSDSWDKEGQLGVKRKFADTLPEEGPNCGTKHTRLNDSVESNNDQLKNVSMGGNTKADLDGSTIETCIFCHSFRNTEASGEMLHYLNEEQISEDQASQPNVLHVHRKCIEWAPQVYYSGEKVVNLEAELSRSSKIKCCSCGLKGAALGCYVKSCRRSYHVPCAYQILECRWDTENYLVLCPVHASRRLPCDKPKTQKSNSASVYLLLNVDCYISPIASEPRVSSDYDASSITKRPHAIWMSSSSLSNDWMICGSDLSKDEKVILEKFARLSGVLVTYQWKQNVTHVIAATNEDGACVRTMKYLMAIVNGRWVLNMGWIKACLEVEHLVPEENYEITHDIYGCFNGPKNGRIRAIQKSPKLFNRLAFHFSGFFEPSYKCNLENLAIEAGGRVLSKFQLQNLSSSIPSKVAEEIEKTLIVYSVEPPKDCNALKIDRILQERLEIAKALALKAGIVIRHTIFLNAIAANDLQILEQTVKKFEGERSRLLLTVTDMGCFLVCFKGSKDRKRCRKSKKSVPVNKEKENGVYFHSISSGIEIISETTAEATDNPFPKLRENQEQGTAANVRKKVTFDLHVTTFEIAPVQEDPKDFTEDDEIEREVKEEKKDKEEEESNDEPKLEAYPSNHRYQNCESSDDEGLNEDDEASDEDDEIDFDEGNDIGINGDEEESYDSYFSLPMESEQKHIQEISSPKPTTESNTERELVILAKAHVRDRSRYIHSVLNPVENISHWKEVKVRPASLKNLNKENLDIKTKPFISPEPTFSKAEKPHKSISSNSNSDDFGKQEIALDASLSTWLASPNNSSLELQKSNSMLSNSSISQEERPILGALTVEDIKQSSRTSSPRRSPSRSPEEVPIVGTVGGYWSSKSKEDSAYSWSSSSDKRGIPNTTSKYREDKRVNLYYTPFETRLERALNMESS</sequence>
<evidence type="ECO:0000256" key="2">
    <source>
        <dbReference type="ARBA" id="ARBA00022723"/>
    </source>
</evidence>
<feature type="region of interest" description="Disordered" evidence="9">
    <location>
        <begin position="931"/>
        <end position="958"/>
    </location>
</feature>
<evidence type="ECO:0000259" key="12">
    <source>
        <dbReference type="PROSITE" id="PS51805"/>
    </source>
</evidence>
<evidence type="ECO:0000256" key="5">
    <source>
        <dbReference type="ARBA" id="ARBA00022771"/>
    </source>
</evidence>
<dbReference type="PANTHER" id="PTHR13763">
    <property type="entry name" value="BREAST CANCER TYPE 1 SUSCEPTIBILITY PROTEIN BRCA1"/>
    <property type="match status" value="1"/>
</dbReference>
<dbReference type="PROSITE" id="PS50866">
    <property type="entry name" value="GOLD"/>
    <property type="match status" value="1"/>
</dbReference>
<dbReference type="EMBL" id="JANQDX010000017">
    <property type="protein sequence ID" value="KAL0907414.1"/>
    <property type="molecule type" value="Genomic_DNA"/>
</dbReference>
<evidence type="ECO:0000256" key="7">
    <source>
        <dbReference type="ARBA" id="ARBA00023204"/>
    </source>
</evidence>
<dbReference type="InterPro" id="IPR013083">
    <property type="entry name" value="Znf_RING/FYVE/PHD"/>
</dbReference>
<evidence type="ECO:0000313" key="13">
    <source>
        <dbReference type="EMBL" id="KAL0907414.1"/>
    </source>
</evidence>
<proteinExistence type="predicted"/>
<dbReference type="InterPro" id="IPR001357">
    <property type="entry name" value="BRCT_dom"/>
</dbReference>
<feature type="region of interest" description="Disordered" evidence="9">
    <location>
        <begin position="987"/>
        <end position="1074"/>
    </location>
</feature>
<dbReference type="CDD" id="cd17734">
    <property type="entry name" value="BRCT_Bard1_rpt1"/>
    <property type="match status" value="1"/>
</dbReference>
<dbReference type="InterPro" id="IPR036420">
    <property type="entry name" value="BRCT_dom_sf"/>
</dbReference>
<dbReference type="GO" id="GO:0005634">
    <property type="term" value="C:nucleus"/>
    <property type="evidence" value="ECO:0007669"/>
    <property type="project" value="UniProtKB-SubCell"/>
</dbReference>
<keyword evidence="14" id="KW-1185">Reference proteome</keyword>
<evidence type="ECO:0000256" key="3">
    <source>
        <dbReference type="ARBA" id="ARBA00022737"/>
    </source>
</evidence>
<evidence type="ECO:0000256" key="1">
    <source>
        <dbReference type="ARBA" id="ARBA00004123"/>
    </source>
</evidence>
<keyword evidence="3" id="KW-0677">Repeat</keyword>
<dbReference type="Proteomes" id="UP001552299">
    <property type="component" value="Unassembled WGS sequence"/>
</dbReference>
<name>A0ABD0U509_DENTH</name>
<dbReference type="SMART" id="SM00292">
    <property type="entry name" value="BRCT"/>
    <property type="match status" value="2"/>
</dbReference>
<reference evidence="13 14" key="1">
    <citation type="journal article" date="2024" name="Plant Biotechnol. J.">
        <title>Dendrobium thyrsiflorum genome and its molecular insights into genes involved in important horticultural traits.</title>
        <authorList>
            <person name="Chen B."/>
            <person name="Wang J.Y."/>
            <person name="Zheng P.J."/>
            <person name="Li K.L."/>
            <person name="Liang Y.M."/>
            <person name="Chen X.F."/>
            <person name="Zhang C."/>
            <person name="Zhao X."/>
            <person name="He X."/>
            <person name="Zhang G.Q."/>
            <person name="Liu Z.J."/>
            <person name="Xu Q."/>
        </authorList>
    </citation>
    <scope>NUCLEOTIDE SEQUENCE [LARGE SCALE GENOMIC DNA]</scope>
    <source>
        <strain evidence="13">GZMU011</strain>
    </source>
</reference>
<dbReference type="GO" id="GO:0006281">
    <property type="term" value="P:DNA repair"/>
    <property type="evidence" value="ECO:0007669"/>
    <property type="project" value="UniProtKB-KW"/>
</dbReference>
<accession>A0ABD0U509</accession>
<keyword evidence="8" id="KW-0539">Nucleus</keyword>
<dbReference type="PROSITE" id="PS51805">
    <property type="entry name" value="EPHD"/>
    <property type="match status" value="1"/>
</dbReference>
<keyword evidence="2" id="KW-0479">Metal-binding</keyword>
<feature type="compositionally biased region" description="Basic and acidic residues" evidence="9">
    <location>
        <begin position="775"/>
        <end position="784"/>
    </location>
</feature>
<feature type="domain" description="BRCT" evidence="10">
    <location>
        <begin position="418"/>
        <end position="513"/>
    </location>
</feature>
<evidence type="ECO:0000256" key="6">
    <source>
        <dbReference type="ARBA" id="ARBA00022833"/>
    </source>
</evidence>
<feature type="domain" description="GOLD" evidence="11">
    <location>
        <begin position="554"/>
        <end position="752"/>
    </location>
</feature>
<dbReference type="Gene3D" id="3.30.40.10">
    <property type="entry name" value="Zinc/RING finger domain, C3HC4 (zinc finger)"/>
    <property type="match status" value="2"/>
</dbReference>
<keyword evidence="7" id="KW-0234">DNA repair</keyword>
<evidence type="ECO:0000259" key="10">
    <source>
        <dbReference type="PROSITE" id="PS50172"/>
    </source>
</evidence>
<evidence type="ECO:0000256" key="9">
    <source>
        <dbReference type="SAM" id="MobiDB-lite"/>
    </source>
</evidence>
<comment type="caution">
    <text evidence="13">The sequence shown here is derived from an EMBL/GenBank/DDBJ whole genome shotgun (WGS) entry which is preliminary data.</text>
</comment>
<dbReference type="InterPro" id="IPR009038">
    <property type="entry name" value="GOLD_dom"/>
</dbReference>
<gene>
    <name evidence="13" type="ORF">M5K25_021826</name>
</gene>
<dbReference type="SUPFAM" id="SSF57850">
    <property type="entry name" value="RING/U-box"/>
    <property type="match status" value="1"/>
</dbReference>
<dbReference type="InterPro" id="IPR031099">
    <property type="entry name" value="BRCA1-associated"/>
</dbReference>
<protein>
    <submittedName>
        <fullName evidence="13">Uncharacterized protein</fullName>
    </submittedName>
</protein>
<dbReference type="GO" id="GO:0008270">
    <property type="term" value="F:zinc ion binding"/>
    <property type="evidence" value="ECO:0007669"/>
    <property type="project" value="UniProtKB-KW"/>
</dbReference>
<evidence type="ECO:0000256" key="8">
    <source>
        <dbReference type="ARBA" id="ARBA00023242"/>
    </source>
</evidence>
<feature type="compositionally biased region" description="Low complexity" evidence="9">
    <location>
        <begin position="987"/>
        <end position="996"/>
    </location>
</feature>
<feature type="domain" description="PHD-type" evidence="12">
    <location>
        <begin position="242"/>
        <end position="362"/>
    </location>
</feature>
<keyword evidence="6" id="KW-0862">Zinc</keyword>
<feature type="compositionally biased region" description="Acidic residues" evidence="9">
    <location>
        <begin position="809"/>
        <end position="846"/>
    </location>
</feature>
<dbReference type="FunFam" id="3.40.50.10190:FF:000006">
    <property type="entry name" value="Breast cancer type 1 susceptibility protein homolog"/>
    <property type="match status" value="1"/>
</dbReference>
<dbReference type="PROSITE" id="PS50172">
    <property type="entry name" value="BRCT"/>
    <property type="match status" value="1"/>
</dbReference>
<feature type="compositionally biased region" description="Polar residues" evidence="9">
    <location>
        <begin position="863"/>
        <end position="873"/>
    </location>
</feature>
<dbReference type="FunFam" id="3.30.40.10:FF:000310">
    <property type="entry name" value="Breast cancer associated RING 1"/>
    <property type="match status" value="1"/>
</dbReference>
<evidence type="ECO:0000313" key="14">
    <source>
        <dbReference type="Proteomes" id="UP001552299"/>
    </source>
</evidence>
<keyword evidence="5" id="KW-0863">Zinc-finger</keyword>
<dbReference type="Pfam" id="PF13771">
    <property type="entry name" value="zf-HC5HC2H"/>
    <property type="match status" value="1"/>
</dbReference>
<feature type="region of interest" description="Disordered" evidence="9">
    <location>
        <begin position="759"/>
        <end position="876"/>
    </location>
</feature>
<dbReference type="PANTHER" id="PTHR13763:SF9">
    <property type="entry name" value="BRCA1-ASSOCIATED RING DOMAIN PROTEIN 1"/>
    <property type="match status" value="1"/>
</dbReference>
<comment type="subcellular location">
    <subcellularLocation>
        <location evidence="1">Nucleus</location>
    </subcellularLocation>
</comment>
<feature type="compositionally biased region" description="Low complexity" evidence="9">
    <location>
        <begin position="1014"/>
        <end position="1026"/>
    </location>
</feature>
<keyword evidence="4" id="KW-0227">DNA damage</keyword>
<evidence type="ECO:0000259" key="11">
    <source>
        <dbReference type="PROSITE" id="PS50866"/>
    </source>
</evidence>
<dbReference type="Gene3D" id="3.40.50.10190">
    <property type="entry name" value="BRCT domain"/>
    <property type="match status" value="2"/>
</dbReference>
<dbReference type="AlphaFoldDB" id="A0ABD0U509"/>
<organism evidence="13 14">
    <name type="scientific">Dendrobium thyrsiflorum</name>
    <name type="common">Pinecone-like raceme dendrobium</name>
    <name type="synonym">Orchid</name>
    <dbReference type="NCBI Taxonomy" id="117978"/>
    <lineage>
        <taxon>Eukaryota</taxon>
        <taxon>Viridiplantae</taxon>
        <taxon>Streptophyta</taxon>
        <taxon>Embryophyta</taxon>
        <taxon>Tracheophyta</taxon>
        <taxon>Spermatophyta</taxon>
        <taxon>Magnoliopsida</taxon>
        <taxon>Liliopsida</taxon>
        <taxon>Asparagales</taxon>
        <taxon>Orchidaceae</taxon>
        <taxon>Epidendroideae</taxon>
        <taxon>Malaxideae</taxon>
        <taxon>Dendrobiinae</taxon>
        <taxon>Dendrobium</taxon>
    </lineage>
</organism>
<dbReference type="Pfam" id="PF00533">
    <property type="entry name" value="BRCT"/>
    <property type="match status" value="1"/>
</dbReference>
<dbReference type="InterPro" id="IPR034732">
    <property type="entry name" value="EPHD"/>
</dbReference>
<evidence type="ECO:0000256" key="4">
    <source>
        <dbReference type="ARBA" id="ARBA00022763"/>
    </source>
</evidence>
<dbReference type="SUPFAM" id="SSF52113">
    <property type="entry name" value="BRCT domain"/>
    <property type="match status" value="1"/>
</dbReference>